<reference evidence="1" key="2">
    <citation type="submission" date="2014-06" db="EMBL/GenBank/DDBJ databases">
        <title>The complete genome of Blastobotrys (Arxula) adeninivorans LS3 - a yeast of biotechnological interest.</title>
        <authorList>
            <person name="Kunze G."/>
            <person name="Gaillardin C."/>
            <person name="Czernicka M."/>
            <person name="Durrens P."/>
            <person name="Martin T."/>
            <person name="Boer E."/>
            <person name="Gabaldon T."/>
            <person name="Cruz J."/>
            <person name="Talla E."/>
            <person name="Marck C."/>
            <person name="Goffeau A."/>
            <person name="Barbe V."/>
            <person name="Baret P."/>
            <person name="Baronian K."/>
            <person name="Beier S."/>
            <person name="Bleykasten C."/>
            <person name="Bode R."/>
            <person name="Casaregola S."/>
            <person name="Despons L."/>
            <person name="Fairhead C."/>
            <person name="Giersberg M."/>
            <person name="Gierski P."/>
            <person name="Hahnel U."/>
            <person name="Hartmann A."/>
            <person name="Jankowska D."/>
            <person name="Jubin C."/>
            <person name="Jung P."/>
            <person name="Lafontaine I."/>
            <person name="Leh-Louis V."/>
            <person name="Lemaire M."/>
            <person name="Marcet-Houben M."/>
            <person name="Mascher M."/>
            <person name="Morel G."/>
            <person name="Richard G.-F."/>
            <person name="Riechen J."/>
            <person name="Sacerdot C."/>
            <person name="Sarkar A."/>
            <person name="Savel G."/>
            <person name="Schacherer J."/>
            <person name="Sherman D."/>
            <person name="Straub M.-L."/>
            <person name="Stein N."/>
            <person name="Thierry A."/>
            <person name="Trautwein-Schult A."/>
            <person name="Westhof E."/>
            <person name="Worch S."/>
            <person name="Dujon B."/>
            <person name="Souciet J.-L."/>
            <person name="Wincker P."/>
            <person name="Scholz U."/>
            <person name="Neuveglise N."/>
        </authorList>
    </citation>
    <scope>NUCLEOTIDE SEQUENCE</scope>
    <source>
        <strain evidence="1">LS3</strain>
    </source>
</reference>
<proteinExistence type="predicted"/>
<dbReference type="InterPro" id="IPR036412">
    <property type="entry name" value="HAD-like_sf"/>
</dbReference>
<dbReference type="InterPro" id="IPR023214">
    <property type="entry name" value="HAD_sf"/>
</dbReference>
<dbReference type="NCBIfam" id="TIGR01509">
    <property type="entry name" value="HAD-SF-IA-v3"/>
    <property type="match status" value="1"/>
</dbReference>
<evidence type="ECO:0000313" key="1">
    <source>
        <dbReference type="EMBL" id="CDP33705.1"/>
    </source>
</evidence>
<dbReference type="GO" id="GO:0008252">
    <property type="term" value="F:nucleotidase activity"/>
    <property type="evidence" value="ECO:0007669"/>
    <property type="project" value="TreeGrafter"/>
</dbReference>
<dbReference type="NCBIfam" id="TIGR01993">
    <property type="entry name" value="Pyr-5-nucltdase"/>
    <property type="match status" value="1"/>
</dbReference>
<dbReference type="Gene3D" id="1.10.150.450">
    <property type="match status" value="1"/>
</dbReference>
<dbReference type="EMBL" id="HG937691">
    <property type="protein sequence ID" value="CDP33705.1"/>
    <property type="molecule type" value="Genomic_DNA"/>
</dbReference>
<dbReference type="SFLD" id="SFLDG01132">
    <property type="entry name" value="C1.5.3:_5'-Nucleotidase_Like"/>
    <property type="match status" value="1"/>
</dbReference>
<dbReference type="AlphaFoldDB" id="A0A060SXW5"/>
<accession>A0A060SXW5</accession>
<dbReference type="InterPro" id="IPR010237">
    <property type="entry name" value="Pyr-5-nucltdase"/>
</dbReference>
<dbReference type="PhylomeDB" id="A0A060SXW5"/>
<sequence length="237" mass="27225">MTGELVFFFDIDNCLYNKATGINELMRIYIHRYFVTHLNIDDESAEKLHKTYYKEYGLAIEGLVRYNGVDAMEYNREVDDALPLDTILKPDPELRKMLLSIDRSKVKKLWLFTNAYKTHGHRVVKLLGIDDLFDGMTFCDYSQYPLVCKPKEQMFAKALKEAGVTDVRNCIYVDDSALNIRAATALGWGETIMFAEEDSDVPEKPPGKHVVRNLLEIPQILPDIFVQSMNTLEASTR</sequence>
<reference evidence="1" key="1">
    <citation type="submission" date="2014-02" db="EMBL/GenBank/DDBJ databases">
        <authorList>
            <person name="Genoscope - CEA"/>
        </authorList>
    </citation>
    <scope>NUCLEOTIDE SEQUENCE</scope>
    <source>
        <strain evidence="1">LS3</strain>
    </source>
</reference>
<protein>
    <submittedName>
        <fullName evidence="1">ARAD1A15664p</fullName>
    </submittedName>
</protein>
<dbReference type="InterPro" id="IPR006439">
    <property type="entry name" value="HAD-SF_hydro_IA"/>
</dbReference>
<dbReference type="GO" id="GO:0009166">
    <property type="term" value="P:nucleotide catabolic process"/>
    <property type="evidence" value="ECO:0007669"/>
    <property type="project" value="TreeGrafter"/>
</dbReference>
<dbReference type="PANTHER" id="PTHR47438:SF1">
    <property type="entry name" value="PHOSPHATE METABOLISM PROTEIN 8-RELATED"/>
    <property type="match status" value="1"/>
</dbReference>
<dbReference type="GO" id="GO:0006206">
    <property type="term" value="P:pyrimidine nucleobase metabolic process"/>
    <property type="evidence" value="ECO:0007669"/>
    <property type="project" value="TreeGrafter"/>
</dbReference>
<dbReference type="SFLD" id="SFLDG01129">
    <property type="entry name" value="C1.5:_HAD__Beta-PGM__Phosphata"/>
    <property type="match status" value="1"/>
</dbReference>
<dbReference type="Gene3D" id="3.40.50.1000">
    <property type="entry name" value="HAD superfamily/HAD-like"/>
    <property type="match status" value="1"/>
</dbReference>
<dbReference type="Pfam" id="PF00702">
    <property type="entry name" value="Hydrolase"/>
    <property type="match status" value="1"/>
</dbReference>
<dbReference type="SUPFAM" id="SSF56784">
    <property type="entry name" value="HAD-like"/>
    <property type="match status" value="1"/>
</dbReference>
<organism evidence="1">
    <name type="scientific">Blastobotrys adeninivorans</name>
    <name type="common">Yeast</name>
    <name type="synonym">Arxula adeninivorans</name>
    <dbReference type="NCBI Taxonomy" id="409370"/>
    <lineage>
        <taxon>Eukaryota</taxon>
        <taxon>Fungi</taxon>
        <taxon>Dikarya</taxon>
        <taxon>Ascomycota</taxon>
        <taxon>Saccharomycotina</taxon>
        <taxon>Dipodascomycetes</taxon>
        <taxon>Dipodascales</taxon>
        <taxon>Trichomonascaceae</taxon>
        <taxon>Blastobotrys</taxon>
    </lineage>
</organism>
<dbReference type="InterPro" id="IPR052791">
    <property type="entry name" value="SSM1_domain"/>
</dbReference>
<name>A0A060SXW5_BLAAD</name>
<dbReference type="SFLD" id="SFLDS00003">
    <property type="entry name" value="Haloacid_Dehalogenase"/>
    <property type="match status" value="1"/>
</dbReference>
<dbReference type="PANTHER" id="PTHR47438">
    <property type="entry name" value="PHOSPHATE METABOLISM PROTEIN 8-RELATED"/>
    <property type="match status" value="1"/>
</dbReference>
<gene>
    <name evidence="1" type="ORF">GNLVRS02_ARAD1A15664g</name>
</gene>